<keyword evidence="3" id="KW-0479">Metal-binding</keyword>
<dbReference type="EMBL" id="CP102453">
    <property type="protein sequence ID" value="UUX33527.1"/>
    <property type="molecule type" value="Genomic_DNA"/>
</dbReference>
<evidence type="ECO:0000256" key="3">
    <source>
        <dbReference type="ARBA" id="ARBA00022723"/>
    </source>
</evidence>
<evidence type="ECO:0000256" key="4">
    <source>
        <dbReference type="ARBA" id="ARBA00022833"/>
    </source>
</evidence>
<sequence length="289" mass="32136">MLGAIEAGGTKFVCAVGDHDFKIIEKVSFPTTNPQETMQYVFNFFDKYKKALEGISIGSFGPIDIDKNSETYGFITNTPKIGWKNYNFLGEILLRYNLPTYWTTDVNASVYGEYVLGSGKNLKNIVYYTIGTGVGGGVIYDGKLIEGYSHLELGHQLVNRHAKDKYSGNCMFHENCLEGMASGPSIENRFGIKGNNLDATDNFWDIEAYYIAQSAYNSTLFYAPEAIIYGGGVMKQDHLIKKVKKEFVKLLNGYRPIPSIDDYILSPKLGDEAAIIGCLALAKKLIVQE</sequence>
<dbReference type="InterPro" id="IPR051804">
    <property type="entry name" value="Carb_Metab_Reg_Kinase/Isom"/>
</dbReference>
<proteinExistence type="inferred from homology"/>
<dbReference type="Proteomes" id="UP001315967">
    <property type="component" value="Chromosome"/>
</dbReference>
<dbReference type="Pfam" id="PF00480">
    <property type="entry name" value="ROK"/>
    <property type="match status" value="1"/>
</dbReference>
<comment type="similarity">
    <text evidence="2">Belongs to the ROK (NagC/XylR) family.</text>
</comment>
<comment type="cofactor">
    <cofactor evidence="1">
        <name>Mg(2+)</name>
        <dbReference type="ChEBI" id="CHEBI:18420"/>
    </cofactor>
</comment>
<evidence type="ECO:0000313" key="8">
    <source>
        <dbReference type="EMBL" id="UUX33527.1"/>
    </source>
</evidence>
<dbReference type="InterPro" id="IPR000600">
    <property type="entry name" value="ROK"/>
</dbReference>
<gene>
    <name evidence="8" type="ORF">NRE15_11560</name>
</gene>
<comment type="catalytic activity">
    <reaction evidence="7">
        <text>D-fructose + ATP = D-fructose 6-phosphate + ADP + H(+)</text>
        <dbReference type="Rhea" id="RHEA:16125"/>
        <dbReference type="ChEBI" id="CHEBI:15378"/>
        <dbReference type="ChEBI" id="CHEBI:30616"/>
        <dbReference type="ChEBI" id="CHEBI:37721"/>
        <dbReference type="ChEBI" id="CHEBI:61527"/>
        <dbReference type="ChEBI" id="CHEBI:456216"/>
        <dbReference type="EC" id="2.7.1.4"/>
    </reaction>
</comment>
<dbReference type="Gene3D" id="3.30.420.40">
    <property type="match status" value="2"/>
</dbReference>
<evidence type="ECO:0000256" key="1">
    <source>
        <dbReference type="ARBA" id="ARBA00001946"/>
    </source>
</evidence>
<dbReference type="SUPFAM" id="SSF53067">
    <property type="entry name" value="Actin-like ATPase domain"/>
    <property type="match status" value="1"/>
</dbReference>
<protein>
    <recommendedName>
        <fullName evidence="6">fructokinase</fullName>
        <ecNumber evidence="6">2.7.1.4</ecNumber>
    </recommendedName>
</protein>
<dbReference type="PANTHER" id="PTHR42742">
    <property type="entry name" value="TRANSCRIPTIONAL REPRESSOR MPRA"/>
    <property type="match status" value="1"/>
</dbReference>
<organism evidence="8 9">
    <name type="scientific">Fundicoccus culcitae</name>
    <dbReference type="NCBI Taxonomy" id="2969821"/>
    <lineage>
        <taxon>Bacteria</taxon>
        <taxon>Bacillati</taxon>
        <taxon>Bacillota</taxon>
        <taxon>Bacilli</taxon>
        <taxon>Lactobacillales</taxon>
        <taxon>Aerococcaceae</taxon>
        <taxon>Fundicoccus</taxon>
    </lineage>
</organism>
<dbReference type="RefSeq" id="WP_313793029.1">
    <property type="nucleotide sequence ID" value="NZ_CP102453.1"/>
</dbReference>
<evidence type="ECO:0000313" key="9">
    <source>
        <dbReference type="Proteomes" id="UP001315967"/>
    </source>
</evidence>
<dbReference type="CDD" id="cd24067">
    <property type="entry name" value="ASKHA_NBD_ROK_BsFRK-like"/>
    <property type="match status" value="1"/>
</dbReference>
<keyword evidence="9" id="KW-1185">Reference proteome</keyword>
<name>A0ABY5P466_9LACT</name>
<keyword evidence="4" id="KW-0862">Zinc</keyword>
<keyword evidence="5" id="KW-0460">Magnesium</keyword>
<dbReference type="InterPro" id="IPR043129">
    <property type="entry name" value="ATPase_NBD"/>
</dbReference>
<evidence type="ECO:0000256" key="7">
    <source>
        <dbReference type="ARBA" id="ARBA00048451"/>
    </source>
</evidence>
<reference evidence="8 9" key="1">
    <citation type="submission" date="2022-08" db="EMBL/GenBank/DDBJ databases">
        <title>Aerococcaceae sp. nov isolated from spoiled eye mask.</title>
        <authorList>
            <person name="Zhou G."/>
            <person name="Xie X.-B."/>
            <person name="Shi Q.-S."/>
            <person name="Wang Y.-S."/>
            <person name="Wen X."/>
            <person name="Peng H."/>
            <person name="Yang X.-J."/>
            <person name="Tao H.-B."/>
            <person name="Huang X.-M."/>
        </authorList>
    </citation>
    <scope>NUCLEOTIDE SEQUENCE [LARGE SCALE GENOMIC DNA]</scope>
    <source>
        <strain evidence="9">DM20194951</strain>
    </source>
</reference>
<evidence type="ECO:0000256" key="2">
    <source>
        <dbReference type="ARBA" id="ARBA00006479"/>
    </source>
</evidence>
<evidence type="ECO:0000256" key="5">
    <source>
        <dbReference type="ARBA" id="ARBA00022842"/>
    </source>
</evidence>
<accession>A0ABY5P466</accession>
<dbReference type="EC" id="2.7.1.4" evidence="6"/>
<evidence type="ECO:0000256" key="6">
    <source>
        <dbReference type="ARBA" id="ARBA00038887"/>
    </source>
</evidence>
<dbReference type="PANTHER" id="PTHR42742:SF3">
    <property type="entry name" value="FRUCTOKINASE"/>
    <property type="match status" value="1"/>
</dbReference>